<sequence length="450" mass="50433">MNIMRTKLLCMLLTLCVLLTSCDSASSDSGATTTNPNPDPNGEKTIVIAVPSADGYLKQVAAQFEDLHPNIHFEIQEFIPLPKPESSDVVISMSGLGMEKYVQSVTTQVIAGKGADLIFMNNLPQDKFVEKNLLVNLYDLMEKDKSIDKSKYYNNILQASQQGDGLYAIPLSFSVGMVAGNTNLMEQANIKLDQDKPWTWGQFKDIGKQIKEQGDSLGFTNFPPELLLNDYLEESYPQLVQGGKANFDSDMFRSMMQEIKSMYDDGILSSEFTQDYDKGVFSLQDISSAQQVLMTPMKSKYYNKPTVNDTLQGLPFKVYNSLGINSSSKVQLEAWEFIKYLLSDEVQTMPDFAGLPVNKQAADKLFDDALHQLANGMLDSSSELLPDTETAKQRIEDVKKFMEQAGARNYVDNKVYMIVREEFATFMNGQKSAKDVSKLIQNRVTTYLNE</sequence>
<accession>A0A4R4EJC1</accession>
<dbReference type="EMBL" id="SKFG01000005">
    <property type="protein sequence ID" value="TCZ78461.1"/>
    <property type="molecule type" value="Genomic_DNA"/>
</dbReference>
<feature type="chain" id="PRO_5039157845" evidence="1">
    <location>
        <begin position="26"/>
        <end position="450"/>
    </location>
</feature>
<dbReference type="Pfam" id="PF01547">
    <property type="entry name" value="SBP_bac_1"/>
    <property type="match status" value="1"/>
</dbReference>
<keyword evidence="3" id="KW-1185">Reference proteome</keyword>
<dbReference type="PROSITE" id="PS51257">
    <property type="entry name" value="PROKAR_LIPOPROTEIN"/>
    <property type="match status" value="1"/>
</dbReference>
<feature type="signal peptide" evidence="1">
    <location>
        <begin position="1"/>
        <end position="25"/>
    </location>
</feature>
<reference evidence="2 3" key="1">
    <citation type="submission" date="2019-03" db="EMBL/GenBank/DDBJ databases">
        <authorList>
            <person name="Kim M.K.M."/>
        </authorList>
    </citation>
    <scope>NUCLEOTIDE SEQUENCE [LARGE SCALE GENOMIC DNA]</scope>
    <source>
        <strain evidence="2 3">18JY21-1</strain>
    </source>
</reference>
<keyword evidence="1" id="KW-0732">Signal</keyword>
<dbReference type="InterPro" id="IPR050490">
    <property type="entry name" value="Bact_solute-bd_prot1"/>
</dbReference>
<dbReference type="PANTHER" id="PTHR43649:SF12">
    <property type="entry name" value="DIACETYLCHITOBIOSE BINDING PROTEIN DASA"/>
    <property type="match status" value="1"/>
</dbReference>
<gene>
    <name evidence="2" type="ORF">E0485_08155</name>
</gene>
<dbReference type="PANTHER" id="PTHR43649">
    <property type="entry name" value="ARABINOSE-BINDING PROTEIN-RELATED"/>
    <property type="match status" value="1"/>
</dbReference>
<dbReference type="Gene3D" id="3.40.190.10">
    <property type="entry name" value="Periplasmic binding protein-like II"/>
    <property type="match status" value="1"/>
</dbReference>
<evidence type="ECO:0000256" key="1">
    <source>
        <dbReference type="SAM" id="SignalP"/>
    </source>
</evidence>
<organism evidence="2 3">
    <name type="scientific">Paenibacillus albiflavus</name>
    <dbReference type="NCBI Taxonomy" id="2545760"/>
    <lineage>
        <taxon>Bacteria</taxon>
        <taxon>Bacillati</taxon>
        <taxon>Bacillota</taxon>
        <taxon>Bacilli</taxon>
        <taxon>Bacillales</taxon>
        <taxon>Paenibacillaceae</taxon>
        <taxon>Paenibacillus</taxon>
    </lineage>
</organism>
<proteinExistence type="predicted"/>
<protein>
    <submittedName>
        <fullName evidence="2">Extracellular solute-binding protein</fullName>
    </submittedName>
</protein>
<dbReference type="InterPro" id="IPR006059">
    <property type="entry name" value="SBP"/>
</dbReference>
<evidence type="ECO:0000313" key="3">
    <source>
        <dbReference type="Proteomes" id="UP000295418"/>
    </source>
</evidence>
<dbReference type="SUPFAM" id="SSF53850">
    <property type="entry name" value="Periplasmic binding protein-like II"/>
    <property type="match status" value="1"/>
</dbReference>
<evidence type="ECO:0000313" key="2">
    <source>
        <dbReference type="EMBL" id="TCZ78461.1"/>
    </source>
</evidence>
<comment type="caution">
    <text evidence="2">The sequence shown here is derived from an EMBL/GenBank/DDBJ whole genome shotgun (WGS) entry which is preliminary data.</text>
</comment>
<name>A0A4R4EJC1_9BACL</name>
<dbReference type="OrthoDB" id="1992988at2"/>
<dbReference type="Proteomes" id="UP000295418">
    <property type="component" value="Unassembled WGS sequence"/>
</dbReference>
<dbReference type="AlphaFoldDB" id="A0A4R4EJC1"/>